<name>A0A5R9IWD8_9GAMM</name>
<evidence type="ECO:0000313" key="1">
    <source>
        <dbReference type="EMBL" id="TLU67701.1"/>
    </source>
</evidence>
<dbReference type="AlphaFoldDB" id="A0A5R9IWD8"/>
<organism evidence="1 2">
    <name type="scientific">Thalassotalea litorea</name>
    <dbReference type="NCBI Taxonomy" id="2020715"/>
    <lineage>
        <taxon>Bacteria</taxon>
        <taxon>Pseudomonadati</taxon>
        <taxon>Pseudomonadota</taxon>
        <taxon>Gammaproteobacteria</taxon>
        <taxon>Alteromonadales</taxon>
        <taxon>Colwelliaceae</taxon>
        <taxon>Thalassotalea</taxon>
    </lineage>
</organism>
<reference evidence="1 2" key="1">
    <citation type="submission" date="2019-05" db="EMBL/GenBank/DDBJ databases">
        <title>Genome sequences of Thalassotalea litorea 1K03283.</title>
        <authorList>
            <person name="Zhang D."/>
        </authorList>
    </citation>
    <scope>NUCLEOTIDE SEQUENCE [LARGE SCALE GENOMIC DNA]</scope>
    <source>
        <strain evidence="1 2">MCCC 1K03283</strain>
    </source>
</reference>
<comment type="caution">
    <text evidence="1">The sequence shown here is derived from an EMBL/GenBank/DDBJ whole genome shotgun (WGS) entry which is preliminary data.</text>
</comment>
<dbReference type="RefSeq" id="WP_138318304.1">
    <property type="nucleotide sequence ID" value="NZ_VCBC01000002.1"/>
</dbReference>
<dbReference type="EMBL" id="VCBC01000002">
    <property type="protein sequence ID" value="TLU67701.1"/>
    <property type="molecule type" value="Genomic_DNA"/>
</dbReference>
<protein>
    <submittedName>
        <fullName evidence="1">Uncharacterized protein</fullName>
    </submittedName>
</protein>
<dbReference type="OrthoDB" id="9822475at2"/>
<gene>
    <name evidence="1" type="ORF">FE810_01770</name>
</gene>
<evidence type="ECO:0000313" key="2">
    <source>
        <dbReference type="Proteomes" id="UP000307790"/>
    </source>
</evidence>
<sequence length="231" mass="26664">MDKRKLDVEKTGNATITRNRFGSGYKNKSIFLNEQKQMEVASSEARQASKEISDSYNPDLWLNQFESKIFEFCNNKKIPTEWIQSPGDKVTLSVKLQNEYQQILGARQAGICLFEIHCCRDSRRQGKHENATAQALRLAQSYSHFLISMLEPTLNKGAHTSKNFKKPLKLSEQELSNCFQYFEKTQKNPVTKIKYTDKERWKKTSSYCLSAFGITIAPATLRKKYAKKVKK</sequence>
<keyword evidence="2" id="KW-1185">Reference proteome</keyword>
<accession>A0A5R9IWD8</accession>
<dbReference type="Proteomes" id="UP000307790">
    <property type="component" value="Unassembled WGS sequence"/>
</dbReference>
<proteinExistence type="predicted"/>